<dbReference type="InterPro" id="IPR036093">
    <property type="entry name" value="NAC_dom_sf"/>
</dbReference>
<dbReference type="Pfam" id="PF02365">
    <property type="entry name" value="NAM"/>
    <property type="match status" value="1"/>
</dbReference>
<accession>A0ABC8TZD4</accession>
<dbReference type="InterPro" id="IPR003441">
    <property type="entry name" value="NAC-dom"/>
</dbReference>
<feature type="region of interest" description="Disordered" evidence="5">
    <location>
        <begin position="174"/>
        <end position="194"/>
    </location>
</feature>
<sequence length="385" mass="43995">MNLSVNGQSQVPPGFRFHPTEEELLCYYLRKKVAHEMIDFNVIREVDLNKLEPWDIQERCKIGGTPQNEWYFFCHKDRKYPTGSRTNRATTAGFWKATGRDKVLYSCYRKIGMRKTLVFYEGRAPCGQKSDWIIYEYRLDDSTHETKGSNLKRISTPEDPWAVCRIFRKRNFHKTPQTPQHTSSSLDSKTQPYNSIDNDGVLNKIVKNKTKCCKQEKREIIDRKINNNKLLHYRNQIDREISKEFPNMFMHFPIPSPAIPAASISLAVDNLDFKQDSCFEDCGLLFNEMLSETEPSGTNPGSACTVKMGEAREEGPCGWAAVDQLVAIQLNGQSETPEQLSGYGHFTKDFCLSPHDDAASSQLCSNGPNQAAQVYGNEIDLWSFT</sequence>
<evidence type="ECO:0000256" key="4">
    <source>
        <dbReference type="ARBA" id="ARBA00023242"/>
    </source>
</evidence>
<keyword evidence="8" id="KW-1185">Reference proteome</keyword>
<dbReference type="Gene3D" id="2.170.150.80">
    <property type="entry name" value="NAC domain"/>
    <property type="match status" value="1"/>
</dbReference>
<comment type="caution">
    <text evidence="7">The sequence shown here is derived from an EMBL/GenBank/DDBJ whole genome shotgun (WGS) entry which is preliminary data.</text>
</comment>
<name>A0ABC8TZD4_9AQUA</name>
<dbReference type="Proteomes" id="UP001642360">
    <property type="component" value="Unassembled WGS sequence"/>
</dbReference>
<organism evidence="7 8">
    <name type="scientific">Ilex paraguariensis</name>
    <name type="common">yerba mate</name>
    <dbReference type="NCBI Taxonomy" id="185542"/>
    <lineage>
        <taxon>Eukaryota</taxon>
        <taxon>Viridiplantae</taxon>
        <taxon>Streptophyta</taxon>
        <taxon>Embryophyta</taxon>
        <taxon>Tracheophyta</taxon>
        <taxon>Spermatophyta</taxon>
        <taxon>Magnoliopsida</taxon>
        <taxon>eudicotyledons</taxon>
        <taxon>Gunneridae</taxon>
        <taxon>Pentapetalae</taxon>
        <taxon>asterids</taxon>
        <taxon>campanulids</taxon>
        <taxon>Aquifoliales</taxon>
        <taxon>Aquifoliaceae</taxon>
        <taxon>Ilex</taxon>
    </lineage>
</organism>
<proteinExistence type="predicted"/>
<keyword evidence="2" id="KW-0238">DNA-binding</keyword>
<dbReference type="PANTHER" id="PTHR31744">
    <property type="entry name" value="PROTEIN CUP-SHAPED COTYLEDON 2-RELATED"/>
    <property type="match status" value="1"/>
</dbReference>
<keyword evidence="4" id="KW-0539">Nucleus</keyword>
<evidence type="ECO:0000313" key="8">
    <source>
        <dbReference type="Proteomes" id="UP001642360"/>
    </source>
</evidence>
<dbReference type="EMBL" id="CAUOFW020006110">
    <property type="protein sequence ID" value="CAK9172934.1"/>
    <property type="molecule type" value="Genomic_DNA"/>
</dbReference>
<dbReference type="SUPFAM" id="SSF101941">
    <property type="entry name" value="NAC domain"/>
    <property type="match status" value="1"/>
</dbReference>
<dbReference type="PROSITE" id="PS51005">
    <property type="entry name" value="NAC"/>
    <property type="match status" value="1"/>
</dbReference>
<evidence type="ECO:0000259" key="6">
    <source>
        <dbReference type="PROSITE" id="PS51005"/>
    </source>
</evidence>
<dbReference type="GO" id="GO:0003677">
    <property type="term" value="F:DNA binding"/>
    <property type="evidence" value="ECO:0007669"/>
    <property type="project" value="UniProtKB-KW"/>
</dbReference>
<reference evidence="7 8" key="1">
    <citation type="submission" date="2024-02" db="EMBL/GenBank/DDBJ databases">
        <authorList>
            <person name="Vignale AGUSTIN F."/>
            <person name="Sosa J E."/>
            <person name="Modenutti C."/>
        </authorList>
    </citation>
    <scope>NUCLEOTIDE SEQUENCE [LARGE SCALE GENOMIC DNA]</scope>
</reference>
<gene>
    <name evidence="7" type="ORF">ILEXP_LOCUS42629</name>
</gene>
<evidence type="ECO:0000256" key="2">
    <source>
        <dbReference type="ARBA" id="ARBA00023125"/>
    </source>
</evidence>
<evidence type="ECO:0000256" key="3">
    <source>
        <dbReference type="ARBA" id="ARBA00023163"/>
    </source>
</evidence>
<keyword evidence="3" id="KW-0804">Transcription</keyword>
<dbReference type="AlphaFoldDB" id="A0ABC8TZD4"/>
<evidence type="ECO:0000313" key="7">
    <source>
        <dbReference type="EMBL" id="CAK9172934.1"/>
    </source>
</evidence>
<keyword evidence="1" id="KW-0805">Transcription regulation</keyword>
<evidence type="ECO:0000256" key="1">
    <source>
        <dbReference type="ARBA" id="ARBA00023015"/>
    </source>
</evidence>
<protein>
    <recommendedName>
        <fullName evidence="6">NAC domain-containing protein</fullName>
    </recommendedName>
</protein>
<evidence type="ECO:0000256" key="5">
    <source>
        <dbReference type="SAM" id="MobiDB-lite"/>
    </source>
</evidence>
<dbReference type="PANTHER" id="PTHR31744:SF221">
    <property type="entry name" value="NAC DOMAIN-CONTAINING PROTEIN 43-LIKE"/>
    <property type="match status" value="1"/>
</dbReference>
<feature type="domain" description="NAC" evidence="6">
    <location>
        <begin position="11"/>
        <end position="169"/>
    </location>
</feature>